<feature type="transmembrane region" description="Helical" evidence="7">
    <location>
        <begin position="317"/>
        <end position="340"/>
    </location>
</feature>
<feature type="transmembrane region" description="Helical" evidence="7">
    <location>
        <begin position="87"/>
        <end position="109"/>
    </location>
</feature>
<sequence length="350" mass="39982">MSAAMREENMNMRLFWIDAVRVFAILSVIGIHVSAPVFKHTEVGAATWWIADFINSFSRFGVPLFLMISGSLLLGKEYDTLDFYKKRALRLLFPLVFWTAFYHLGINFLNGRELFRLKDIFFLIINKGGFYHLWYLYVFSLAMLFVPFVNMIIIGKKATSRDYYVLIAIIVIFSILLQSTLILQVVKNIKFNWYISSMTFVGLMLVGYIISKKYDTINFNSKVAIIIVLLLSLIGAILNYTVAVKLNIHKDNFVIIAGGPLSLIISSFIFYAFAKVGGHLRPSKLLSSIADTSFGVYLLHPAIIFLSLKAFPVLKSLGIIEIPILFCITFTISHCTIYCMRRITIFRYIT</sequence>
<feature type="transmembrane region" description="Helical" evidence="7">
    <location>
        <begin position="129"/>
        <end position="151"/>
    </location>
</feature>
<dbReference type="GO" id="GO:0005886">
    <property type="term" value="C:plasma membrane"/>
    <property type="evidence" value="ECO:0007669"/>
    <property type="project" value="UniProtKB-SubCell"/>
</dbReference>
<evidence type="ECO:0000256" key="7">
    <source>
        <dbReference type="SAM" id="Phobius"/>
    </source>
</evidence>
<dbReference type="EMBL" id="CP046400">
    <property type="protein sequence ID" value="QGY39438.1"/>
    <property type="molecule type" value="Genomic_DNA"/>
</dbReference>
<organism evidence="9 10">
    <name type="scientific">Pseudodesulfovibrio cashew</name>
    <dbReference type="NCBI Taxonomy" id="2678688"/>
    <lineage>
        <taxon>Bacteria</taxon>
        <taxon>Pseudomonadati</taxon>
        <taxon>Thermodesulfobacteriota</taxon>
        <taxon>Desulfovibrionia</taxon>
        <taxon>Desulfovibrionales</taxon>
        <taxon>Desulfovibrionaceae</taxon>
    </lineage>
</organism>
<keyword evidence="10" id="KW-1185">Reference proteome</keyword>
<dbReference type="GO" id="GO:0009246">
    <property type="term" value="P:enterobacterial common antigen biosynthetic process"/>
    <property type="evidence" value="ECO:0007669"/>
    <property type="project" value="TreeGrafter"/>
</dbReference>
<evidence type="ECO:0000256" key="2">
    <source>
        <dbReference type="ARBA" id="ARBA00007400"/>
    </source>
</evidence>
<keyword evidence="9" id="KW-0808">Transferase</keyword>
<evidence type="ECO:0000256" key="6">
    <source>
        <dbReference type="ARBA" id="ARBA00023136"/>
    </source>
</evidence>
<feature type="domain" description="Acyltransferase 3" evidence="8">
    <location>
        <begin position="16"/>
        <end position="333"/>
    </location>
</feature>
<keyword evidence="6 7" id="KW-0472">Membrane</keyword>
<keyword evidence="9" id="KW-0012">Acyltransferase</keyword>
<reference evidence="9 10" key="1">
    <citation type="submission" date="2019-11" db="EMBL/GenBank/DDBJ databases">
        <authorList>
            <person name="Zheng R.K."/>
            <person name="Sun C.M."/>
        </authorList>
    </citation>
    <scope>NUCLEOTIDE SEQUENCE [LARGE SCALE GENOMIC DNA]</scope>
    <source>
        <strain evidence="9 10">SRB007</strain>
    </source>
</reference>
<dbReference type="PANTHER" id="PTHR40074">
    <property type="entry name" value="O-ACETYLTRANSFERASE WECH"/>
    <property type="match status" value="1"/>
</dbReference>
<dbReference type="InterPro" id="IPR002656">
    <property type="entry name" value="Acyl_transf_3_dom"/>
</dbReference>
<comment type="subcellular location">
    <subcellularLocation>
        <location evidence="1">Cell membrane</location>
        <topology evidence="1">Multi-pass membrane protein</topology>
    </subcellularLocation>
</comment>
<dbReference type="Proteomes" id="UP000428328">
    <property type="component" value="Chromosome"/>
</dbReference>
<proteinExistence type="inferred from homology"/>
<evidence type="ECO:0000256" key="5">
    <source>
        <dbReference type="ARBA" id="ARBA00022989"/>
    </source>
</evidence>
<protein>
    <submittedName>
        <fullName evidence="9">Acyltransferase family protein</fullName>
    </submittedName>
</protein>
<accession>A0A6I6JEK4</accession>
<feature type="transmembrane region" description="Helical" evidence="7">
    <location>
        <begin position="163"/>
        <end position="185"/>
    </location>
</feature>
<keyword evidence="4 7" id="KW-0812">Transmembrane</keyword>
<keyword evidence="3" id="KW-1003">Cell membrane</keyword>
<evidence type="ECO:0000259" key="8">
    <source>
        <dbReference type="Pfam" id="PF01757"/>
    </source>
</evidence>
<feature type="transmembrane region" description="Helical" evidence="7">
    <location>
        <begin position="253"/>
        <end position="273"/>
    </location>
</feature>
<feature type="transmembrane region" description="Helical" evidence="7">
    <location>
        <begin position="191"/>
        <end position="211"/>
    </location>
</feature>
<dbReference type="AlphaFoldDB" id="A0A6I6JEK4"/>
<evidence type="ECO:0000256" key="3">
    <source>
        <dbReference type="ARBA" id="ARBA00022475"/>
    </source>
</evidence>
<feature type="transmembrane region" description="Helical" evidence="7">
    <location>
        <begin position="12"/>
        <end position="33"/>
    </location>
</feature>
<dbReference type="GO" id="GO:0016413">
    <property type="term" value="F:O-acetyltransferase activity"/>
    <property type="evidence" value="ECO:0007669"/>
    <property type="project" value="TreeGrafter"/>
</dbReference>
<keyword evidence="5 7" id="KW-1133">Transmembrane helix</keyword>
<dbReference type="Pfam" id="PF01757">
    <property type="entry name" value="Acyl_transf_3"/>
    <property type="match status" value="1"/>
</dbReference>
<feature type="transmembrane region" description="Helical" evidence="7">
    <location>
        <begin position="223"/>
        <end position="241"/>
    </location>
</feature>
<gene>
    <name evidence="9" type="ORF">GM415_04650</name>
</gene>
<name>A0A6I6JEK4_9BACT</name>
<evidence type="ECO:0000256" key="1">
    <source>
        <dbReference type="ARBA" id="ARBA00004651"/>
    </source>
</evidence>
<feature type="transmembrane region" description="Helical" evidence="7">
    <location>
        <begin position="294"/>
        <end position="311"/>
    </location>
</feature>
<feature type="transmembrane region" description="Helical" evidence="7">
    <location>
        <begin position="53"/>
        <end position="75"/>
    </location>
</feature>
<dbReference type="PANTHER" id="PTHR40074:SF2">
    <property type="entry name" value="O-ACETYLTRANSFERASE WECH"/>
    <property type="match status" value="1"/>
</dbReference>
<comment type="similarity">
    <text evidence="2">Belongs to the acyltransferase 3 family.</text>
</comment>
<evidence type="ECO:0000313" key="10">
    <source>
        <dbReference type="Proteomes" id="UP000428328"/>
    </source>
</evidence>
<dbReference type="KEGG" id="psel:GM415_04650"/>
<evidence type="ECO:0000256" key="4">
    <source>
        <dbReference type="ARBA" id="ARBA00022692"/>
    </source>
</evidence>
<evidence type="ECO:0000313" key="9">
    <source>
        <dbReference type="EMBL" id="QGY39438.1"/>
    </source>
</evidence>